<dbReference type="SUPFAM" id="SSF51261">
    <property type="entry name" value="Duplicated hybrid motif"/>
    <property type="match status" value="1"/>
</dbReference>
<dbReference type="STRING" id="1797579.A2996_00590"/>
<keyword evidence="1 2" id="KW-0732">Signal</keyword>
<dbReference type="InterPro" id="IPR036779">
    <property type="entry name" value="LysM_dom_sf"/>
</dbReference>
<gene>
    <name evidence="4" type="ORF">A2996_00590</name>
</gene>
<reference evidence="4 5" key="1">
    <citation type="journal article" date="2016" name="Nat. Commun.">
        <title>Thousands of microbial genomes shed light on interconnected biogeochemical processes in an aquifer system.</title>
        <authorList>
            <person name="Anantharaman K."/>
            <person name="Brown C.T."/>
            <person name="Hug L.A."/>
            <person name="Sharon I."/>
            <person name="Castelle C.J."/>
            <person name="Probst A.J."/>
            <person name="Thomas B.C."/>
            <person name="Singh A."/>
            <person name="Wilkins M.J."/>
            <person name="Karaoz U."/>
            <person name="Brodie E.L."/>
            <person name="Williams K.H."/>
            <person name="Hubbard S.S."/>
            <person name="Banfield J.F."/>
        </authorList>
    </citation>
    <scope>NUCLEOTIDE SEQUENCE [LARGE SCALE GENOMIC DNA]</scope>
</reference>
<organism evidence="4 5">
    <name type="scientific">Candidatus Campbellbacteria bacterium RIFCSPLOWO2_01_FULL_34_15</name>
    <dbReference type="NCBI Taxonomy" id="1797579"/>
    <lineage>
        <taxon>Bacteria</taxon>
        <taxon>Candidatus Campbelliibacteriota</taxon>
    </lineage>
</organism>
<dbReference type="InterPro" id="IPR016047">
    <property type="entry name" value="M23ase_b-sheet_dom"/>
</dbReference>
<dbReference type="InterPro" id="IPR011055">
    <property type="entry name" value="Dup_hybrid_motif"/>
</dbReference>
<evidence type="ECO:0000313" key="5">
    <source>
        <dbReference type="Proteomes" id="UP000176865"/>
    </source>
</evidence>
<dbReference type="InterPro" id="IPR018392">
    <property type="entry name" value="LysM"/>
</dbReference>
<evidence type="ECO:0000256" key="1">
    <source>
        <dbReference type="ARBA" id="ARBA00022729"/>
    </source>
</evidence>
<dbReference type="PANTHER" id="PTHR21666:SF289">
    <property type="entry name" value="L-ALA--D-GLU ENDOPEPTIDASE"/>
    <property type="match status" value="1"/>
</dbReference>
<dbReference type="PANTHER" id="PTHR21666">
    <property type="entry name" value="PEPTIDASE-RELATED"/>
    <property type="match status" value="1"/>
</dbReference>
<feature type="chain" id="PRO_5009518350" description="LysM domain-containing protein" evidence="2">
    <location>
        <begin position="26"/>
        <end position="339"/>
    </location>
</feature>
<dbReference type="PROSITE" id="PS51782">
    <property type="entry name" value="LYSM"/>
    <property type="match status" value="2"/>
</dbReference>
<dbReference type="EMBL" id="MFAB01000017">
    <property type="protein sequence ID" value="OGD68721.1"/>
    <property type="molecule type" value="Genomic_DNA"/>
</dbReference>
<evidence type="ECO:0000256" key="2">
    <source>
        <dbReference type="SAM" id="SignalP"/>
    </source>
</evidence>
<feature type="domain" description="LysM" evidence="3">
    <location>
        <begin position="108"/>
        <end position="151"/>
    </location>
</feature>
<sequence length="339" mass="35941">MIFRNLFVIRVVFALAFFGTPVSYAQAGALSFVASVTNLFAKEETVNEDISINSQNINLLQASVNFDPNPAKGGGDITIVGDVALLSETGPSGSMVDISEKTNSDKISVYVVREGDSLSQISKMFGVSNNTIIWANDLKNGIITKGQTLVILPVTGVRHTVKKGETLAGIANKYKGDIDEIKSFNNLIDETLAVGDIVIIPDGDMGSFVYKSSKTGSSSGKTTQSTSGYYIRPVTGVRTQGIHGYNAIDIGTPVGTSVVASASGKVIISRDYGWNGGYGSYIVIQHDNGTQTLYAHMSQNIVSAGQVVVRGQVIGYSGNTGKSTGPHLHFEIRGAKNPF</sequence>
<dbReference type="CDD" id="cd00118">
    <property type="entry name" value="LysM"/>
    <property type="match status" value="2"/>
</dbReference>
<evidence type="ECO:0000259" key="3">
    <source>
        <dbReference type="PROSITE" id="PS51782"/>
    </source>
</evidence>
<dbReference type="InterPro" id="IPR050570">
    <property type="entry name" value="Cell_wall_metabolism_enzyme"/>
</dbReference>
<name>A0A1F5EMV3_9BACT</name>
<dbReference type="Pfam" id="PF01476">
    <property type="entry name" value="LysM"/>
    <property type="match status" value="2"/>
</dbReference>
<evidence type="ECO:0000313" key="4">
    <source>
        <dbReference type="EMBL" id="OGD68721.1"/>
    </source>
</evidence>
<dbReference type="CDD" id="cd12797">
    <property type="entry name" value="M23_peptidase"/>
    <property type="match status" value="1"/>
</dbReference>
<dbReference type="Gene3D" id="3.10.350.10">
    <property type="entry name" value="LysM domain"/>
    <property type="match status" value="2"/>
</dbReference>
<feature type="domain" description="LysM" evidence="3">
    <location>
        <begin position="157"/>
        <end position="200"/>
    </location>
</feature>
<dbReference type="AlphaFoldDB" id="A0A1F5EMV3"/>
<proteinExistence type="predicted"/>
<comment type="caution">
    <text evidence="4">The sequence shown here is derived from an EMBL/GenBank/DDBJ whole genome shotgun (WGS) entry which is preliminary data.</text>
</comment>
<accession>A0A1F5EMV3</accession>
<protein>
    <recommendedName>
        <fullName evidence="3">LysM domain-containing protein</fullName>
    </recommendedName>
</protein>
<dbReference type="SMART" id="SM00257">
    <property type="entry name" value="LysM"/>
    <property type="match status" value="2"/>
</dbReference>
<dbReference type="GO" id="GO:0004222">
    <property type="term" value="F:metalloendopeptidase activity"/>
    <property type="evidence" value="ECO:0007669"/>
    <property type="project" value="TreeGrafter"/>
</dbReference>
<dbReference type="Gene3D" id="2.70.70.10">
    <property type="entry name" value="Glucose Permease (Domain IIA)"/>
    <property type="match status" value="1"/>
</dbReference>
<feature type="signal peptide" evidence="2">
    <location>
        <begin position="1"/>
        <end position="25"/>
    </location>
</feature>
<dbReference type="Proteomes" id="UP000176865">
    <property type="component" value="Unassembled WGS sequence"/>
</dbReference>
<dbReference type="Pfam" id="PF01551">
    <property type="entry name" value="Peptidase_M23"/>
    <property type="match status" value="1"/>
</dbReference>